<accession>A0A9W6WAP6</accession>
<dbReference type="GO" id="GO:0005829">
    <property type="term" value="C:cytosol"/>
    <property type="evidence" value="ECO:0007669"/>
    <property type="project" value="UniProtKB-UniRule"/>
</dbReference>
<comment type="pathway">
    <text evidence="5 6">tRNA modification; 5-methoxycarbonylmethyl-2-thiouridine-tRNA biosynthesis.</text>
</comment>
<feature type="cross-link" description="Glycyl lysine isopeptide (Gly-Lys) (interchain with K-? in acceptor proteins)" evidence="5">
    <location>
        <position position="105"/>
    </location>
</feature>
<keyword evidence="4 5" id="KW-0833">Ubl conjugation pathway</keyword>
<gene>
    <name evidence="5" type="primary">URM1</name>
    <name evidence="7" type="ORF">Cboi02_000367000</name>
</gene>
<comment type="function">
    <text evidence="5">Acts as a sulfur carrier required for 2-thiolation of mcm(5)S(2)U at tRNA wobble positions of cytosolic tRNA(Lys), tRNA(Glu) and tRNA(Gln). Serves as sulfur donor in tRNA 2-thiolation reaction by being thiocarboxylated (-COSH) at its C-terminus by the MOCS3 homolog UBA4. The sulfur is then transferred to tRNA to form 2-thiolation of mcm(5)S(2)U. Prior mcm(5) tRNA modification by the elongator complex is required for 2-thiolation. Also acts as a ubiquitin-like protein (UBL) that is covalently conjugated via an isopeptide bond to lysine residues of target proteins such as AHP1. The thiocarboxylated form serves as substrate for conjugation and oxidative stress specifically induces the formation of UBL-protein conjugates.</text>
</comment>
<evidence type="ECO:0000313" key="8">
    <source>
        <dbReference type="Proteomes" id="UP001165120"/>
    </source>
</evidence>
<sequence>MSVTVTAEFLGGLDVIFGGVRRVKLSVSANQDSGNGTPILKDLLTKITSDVLIDQKDYDVFIEDETVRPGILVLINDTDWELEGEDEYQLENGDIITFTSTLHGG</sequence>
<keyword evidence="8" id="KW-1185">Reference proteome</keyword>
<evidence type="ECO:0000256" key="1">
    <source>
        <dbReference type="ARBA" id="ARBA00022490"/>
    </source>
</evidence>
<dbReference type="AlphaFoldDB" id="A0A9W6WAP6"/>
<feature type="modified residue" description="1-thioglycine" evidence="5">
    <location>
        <position position="105"/>
    </location>
</feature>
<dbReference type="CDD" id="cd01764">
    <property type="entry name" value="Ubl_Urm1"/>
    <property type="match status" value="1"/>
</dbReference>
<comment type="subcellular location">
    <subcellularLocation>
        <location evidence="5 6">Cytoplasm</location>
    </subcellularLocation>
</comment>
<dbReference type="GO" id="GO:0032447">
    <property type="term" value="P:protein urmylation"/>
    <property type="evidence" value="ECO:0007669"/>
    <property type="project" value="UniProtKB-UniRule"/>
</dbReference>
<evidence type="ECO:0000256" key="2">
    <source>
        <dbReference type="ARBA" id="ARBA00022499"/>
    </source>
</evidence>
<comment type="caution">
    <text evidence="7">The sequence shown here is derived from an EMBL/GenBank/DDBJ whole genome shotgun (WGS) entry which is preliminary data.</text>
</comment>
<evidence type="ECO:0000256" key="3">
    <source>
        <dbReference type="ARBA" id="ARBA00022694"/>
    </source>
</evidence>
<proteinExistence type="inferred from homology"/>
<dbReference type="GO" id="GO:0034227">
    <property type="term" value="P:tRNA thio-modification"/>
    <property type="evidence" value="ECO:0007669"/>
    <property type="project" value="UniProtKB-UniRule"/>
</dbReference>
<evidence type="ECO:0000256" key="6">
    <source>
        <dbReference type="RuleBase" id="RU361182"/>
    </source>
</evidence>
<dbReference type="SUPFAM" id="SSF54285">
    <property type="entry name" value="MoaD/ThiS"/>
    <property type="match status" value="1"/>
</dbReference>
<keyword evidence="2 5" id="KW-1017">Isopeptide bond</keyword>
<reference evidence="7" key="1">
    <citation type="submission" date="2023-04" db="EMBL/GenBank/DDBJ databases">
        <title>Candida boidinii NBRC 10035.</title>
        <authorList>
            <person name="Ichikawa N."/>
            <person name="Sato H."/>
            <person name="Tonouchi N."/>
        </authorList>
    </citation>
    <scope>NUCLEOTIDE SEQUENCE</scope>
    <source>
        <strain evidence="7">NBRC 10035</strain>
    </source>
</reference>
<keyword evidence="1 5" id="KW-0963">Cytoplasm</keyword>
<evidence type="ECO:0000313" key="7">
    <source>
        <dbReference type="EMBL" id="GME72579.1"/>
    </source>
</evidence>
<dbReference type="Proteomes" id="UP001165120">
    <property type="component" value="Unassembled WGS sequence"/>
</dbReference>
<dbReference type="EMBL" id="BSXN01001312">
    <property type="protein sequence ID" value="GME72579.1"/>
    <property type="molecule type" value="Genomic_DNA"/>
</dbReference>
<dbReference type="PIRSF" id="PIRSF037379">
    <property type="entry name" value="Ubiquitin-related_modifier_1"/>
    <property type="match status" value="1"/>
</dbReference>
<dbReference type="GO" id="GO:0002098">
    <property type="term" value="P:tRNA wobble uridine modification"/>
    <property type="evidence" value="ECO:0007669"/>
    <property type="project" value="UniProtKB-UniRule"/>
</dbReference>
<dbReference type="Gene3D" id="3.10.20.30">
    <property type="match status" value="1"/>
</dbReference>
<dbReference type="InterPro" id="IPR012675">
    <property type="entry name" value="Beta-grasp_dom_sf"/>
</dbReference>
<name>A0A9W6WAP6_CANBO</name>
<comment type="similarity">
    <text evidence="5 6">Belongs to the URM1 family.</text>
</comment>
<keyword evidence="3 5" id="KW-0819">tRNA processing</keyword>
<dbReference type="InterPro" id="IPR015221">
    <property type="entry name" value="Urm1"/>
</dbReference>
<organism evidence="7 8">
    <name type="scientific">Candida boidinii</name>
    <name type="common">Yeast</name>
    <dbReference type="NCBI Taxonomy" id="5477"/>
    <lineage>
        <taxon>Eukaryota</taxon>
        <taxon>Fungi</taxon>
        <taxon>Dikarya</taxon>
        <taxon>Ascomycota</taxon>
        <taxon>Saccharomycotina</taxon>
        <taxon>Pichiomycetes</taxon>
        <taxon>Pichiales</taxon>
        <taxon>Pichiaceae</taxon>
        <taxon>Ogataea</taxon>
        <taxon>Ogataea/Candida clade</taxon>
    </lineage>
</organism>
<dbReference type="InterPro" id="IPR016155">
    <property type="entry name" value="Mopterin_synth/thiamin_S_b"/>
</dbReference>
<dbReference type="Pfam" id="PF09138">
    <property type="entry name" value="Urm1"/>
    <property type="match status" value="1"/>
</dbReference>
<comment type="PTM">
    <text evidence="5">C-terminal thiocarboxylation occurs in 2 steps, it is first acyl-adenylated (-COAMP) via the hesA/moeB/thiF part of UBA4, then thiocarboxylated (-COSH) via the rhodanese domain of UBA4.</text>
</comment>
<protein>
    <recommendedName>
        <fullName evidence="5 6">Ubiquitin-related modifier 1</fullName>
    </recommendedName>
</protein>
<evidence type="ECO:0000256" key="4">
    <source>
        <dbReference type="ARBA" id="ARBA00022786"/>
    </source>
</evidence>
<evidence type="ECO:0000256" key="5">
    <source>
        <dbReference type="HAMAP-Rule" id="MF_03048"/>
    </source>
</evidence>
<dbReference type="PANTHER" id="PTHR14986">
    <property type="entry name" value="RURM1 PROTEIN"/>
    <property type="match status" value="1"/>
</dbReference>
<dbReference type="HAMAP" id="MF_03048">
    <property type="entry name" value="Urm1"/>
    <property type="match status" value="1"/>
</dbReference>